<feature type="compositionally biased region" description="Polar residues" evidence="1">
    <location>
        <begin position="330"/>
        <end position="339"/>
    </location>
</feature>
<feature type="region of interest" description="Disordered" evidence="1">
    <location>
        <begin position="320"/>
        <end position="380"/>
    </location>
</feature>
<protein>
    <recommendedName>
        <fullName evidence="4">GBF-interacting protein 1 N-terminal domain-containing protein</fullName>
    </recommendedName>
</protein>
<comment type="caution">
    <text evidence="2">The sequence shown here is derived from an EMBL/GenBank/DDBJ whole genome shotgun (WGS) entry which is preliminary data.</text>
</comment>
<reference evidence="2 3" key="1">
    <citation type="submission" date="2023-12" db="EMBL/GenBank/DDBJ databases">
        <title>A high-quality genome assembly for Dillenia turbinata (Dilleniales).</title>
        <authorList>
            <person name="Chanderbali A."/>
        </authorList>
    </citation>
    <scope>NUCLEOTIDE SEQUENCE [LARGE SCALE GENOMIC DNA]</scope>
    <source>
        <strain evidence="2">LSX21</strain>
        <tissue evidence="2">Leaf</tissue>
    </source>
</reference>
<dbReference type="PANTHER" id="PTHR46775">
    <property type="entry name" value="FLOCCULATION PROTEIN (DUF1296)"/>
    <property type="match status" value="1"/>
</dbReference>
<evidence type="ECO:0000256" key="1">
    <source>
        <dbReference type="SAM" id="MobiDB-lite"/>
    </source>
</evidence>
<feature type="compositionally biased region" description="Basic and acidic residues" evidence="1">
    <location>
        <begin position="364"/>
        <end position="380"/>
    </location>
</feature>
<dbReference type="Proteomes" id="UP001370490">
    <property type="component" value="Unassembled WGS sequence"/>
</dbReference>
<evidence type="ECO:0000313" key="3">
    <source>
        <dbReference type="Proteomes" id="UP001370490"/>
    </source>
</evidence>
<feature type="compositionally biased region" description="Polar residues" evidence="1">
    <location>
        <begin position="348"/>
        <end position="358"/>
    </location>
</feature>
<dbReference type="EMBL" id="JBAMMX010000022">
    <property type="protein sequence ID" value="KAK6918709.1"/>
    <property type="molecule type" value="Genomic_DNA"/>
</dbReference>
<organism evidence="2 3">
    <name type="scientific">Dillenia turbinata</name>
    <dbReference type="NCBI Taxonomy" id="194707"/>
    <lineage>
        <taxon>Eukaryota</taxon>
        <taxon>Viridiplantae</taxon>
        <taxon>Streptophyta</taxon>
        <taxon>Embryophyta</taxon>
        <taxon>Tracheophyta</taxon>
        <taxon>Spermatophyta</taxon>
        <taxon>Magnoliopsida</taxon>
        <taxon>eudicotyledons</taxon>
        <taxon>Gunneridae</taxon>
        <taxon>Pentapetalae</taxon>
        <taxon>Dilleniales</taxon>
        <taxon>Dilleniaceae</taxon>
        <taxon>Dillenia</taxon>
    </lineage>
</organism>
<accession>A0AAN8UT74</accession>
<dbReference type="InterPro" id="IPR044277">
    <property type="entry name" value="GIP1"/>
</dbReference>
<evidence type="ECO:0000313" key="2">
    <source>
        <dbReference type="EMBL" id="KAK6918709.1"/>
    </source>
</evidence>
<gene>
    <name evidence="2" type="ORF">RJ641_017131</name>
</gene>
<sequence length="777" mass="81861">MDEDDAGGGRGSAQGKENGLNKVTERGVAFSSSSTSQDGKNKETVPGASLGSALANGSYTVILDGAAIVQSHLSKESVNQLEATSAVNINKTESSTPTSLYVDGCKLLTVVSKTKGTGEQPNSIVQHSFSGVYSSASDPMLMPSHDSKLPGTACAIKREVGSQLTMGEPDRRAAAASDSGISFIQGKMPAKLLGVGKNQLDEPSLPTSTSSHGGTSSIRISSNSNSQNQQAISPQKGPLKEWKRKPANPNVPVSIAARVTEISTNVVEVTAQPKPDLRINTEEVTSKLENVIIAKNIHVPEAKRTAFSFGSFDATFGISTSCNDDHGSEKSTTPISDTSEGIEETPEEPTSSNNQNDLSVPEDGETHDHPHSPIPEHEKIASGDVDVSSNALPEYNESKQETVLASAHQYSLVHTSNYGFGFVPPMLGSQLPPFDNSESQPRDVSHLPGFVVPQAVDPTSYYAQFFRGAESDGRISPFHSSVPAKYNGNVAVVSAQTSQSSQEVCSNQAFAISLEGGNSLVTAAPSPLMTQAAGVMQSSIAVSQQPVPLFRQPSGVHISHYPPNYIPYGHYFSPFYVPPPAIHQFLSNGAIPQQLQARNIYPTPAAAAMGAKYPLSQFKPGANTGNPTHMGIPSAYGPYSNSPSSYNPSSASSAGNSTANEEIAASQFKESNVYTSGQQSEGSTVWFAAPGRDIASLQAGSFYNLPGQVQHVAFSPTQASHGTFAGIYHPSPAVTAPTVHPLLQQSQSMGGAVDMVGPTPSVYQQPQNAQINWPNNY</sequence>
<dbReference type="GO" id="GO:0051082">
    <property type="term" value="F:unfolded protein binding"/>
    <property type="evidence" value="ECO:0007669"/>
    <property type="project" value="TreeGrafter"/>
</dbReference>
<dbReference type="AlphaFoldDB" id="A0AAN8UT74"/>
<name>A0AAN8UT74_9MAGN</name>
<feature type="region of interest" description="Disordered" evidence="1">
    <location>
        <begin position="1"/>
        <end position="48"/>
    </location>
</feature>
<feature type="compositionally biased region" description="Low complexity" evidence="1">
    <location>
        <begin position="203"/>
        <end position="233"/>
    </location>
</feature>
<proteinExistence type="predicted"/>
<feature type="region of interest" description="Disordered" evidence="1">
    <location>
        <begin position="197"/>
        <end position="248"/>
    </location>
</feature>
<evidence type="ECO:0008006" key="4">
    <source>
        <dbReference type="Google" id="ProtNLM"/>
    </source>
</evidence>
<keyword evidence="3" id="KW-1185">Reference proteome</keyword>
<dbReference type="PANTHER" id="PTHR46775:SF1">
    <property type="entry name" value="FLOCCULATION PROTEIN (DUF1296)"/>
    <property type="match status" value="1"/>
</dbReference>